<dbReference type="GO" id="GO:0006438">
    <property type="term" value="P:valyl-tRNA aminoacylation"/>
    <property type="evidence" value="ECO:0007669"/>
    <property type="project" value="InterPro"/>
</dbReference>
<dbReference type="EMBL" id="LKCN02000003">
    <property type="protein sequence ID" value="RCI15133.1"/>
    <property type="molecule type" value="Genomic_DNA"/>
</dbReference>
<evidence type="ECO:0000256" key="1">
    <source>
        <dbReference type="ARBA" id="ARBA00005594"/>
    </source>
</evidence>
<keyword evidence="7" id="KW-0030">Aminoacyl-tRNA synthetase</keyword>
<evidence type="ECO:0000313" key="12">
    <source>
        <dbReference type="Proteomes" id="UP000253664"/>
    </source>
</evidence>
<dbReference type="FunFam" id="3.40.50.620:FF:000457">
    <property type="entry name" value="Predicted protein"/>
    <property type="match status" value="1"/>
</dbReference>
<comment type="similarity">
    <text evidence="1">Belongs to the class-I aminoacyl-tRNA synthetase family.</text>
</comment>
<evidence type="ECO:0000256" key="5">
    <source>
        <dbReference type="ARBA" id="ARBA00022840"/>
    </source>
</evidence>
<feature type="domain" description="Aminoacyl-tRNA synthetase class Ia" evidence="10">
    <location>
        <begin position="3"/>
        <end position="142"/>
    </location>
</feature>
<dbReference type="Gene3D" id="3.40.50.620">
    <property type="entry name" value="HUPs"/>
    <property type="match status" value="1"/>
</dbReference>
<dbReference type="EC" id="6.1.1.9" evidence="2"/>
<evidence type="ECO:0000256" key="8">
    <source>
        <dbReference type="ARBA" id="ARBA00029936"/>
    </source>
</evidence>
<dbReference type="OrthoDB" id="5421524at2759"/>
<name>A0A367LL24_9HYPO</name>
<dbReference type="InterPro" id="IPR002300">
    <property type="entry name" value="aa-tRNA-synth_Ia"/>
</dbReference>
<dbReference type="Gene3D" id="1.10.730.10">
    <property type="entry name" value="Isoleucyl-tRNA Synthetase, Domain 1"/>
    <property type="match status" value="1"/>
</dbReference>
<dbReference type="PANTHER" id="PTHR11946">
    <property type="entry name" value="VALYL-TRNA SYNTHETASES"/>
    <property type="match status" value="1"/>
</dbReference>
<dbReference type="AlphaFoldDB" id="A0A367LL24"/>
<dbReference type="GO" id="GO:0005524">
    <property type="term" value="F:ATP binding"/>
    <property type="evidence" value="ECO:0007669"/>
    <property type="project" value="UniProtKB-KW"/>
</dbReference>
<keyword evidence="9" id="KW-1133">Transmembrane helix</keyword>
<gene>
    <name evidence="11" type="ORF">L249_6969</name>
</gene>
<keyword evidence="12" id="KW-1185">Reference proteome</keyword>
<dbReference type="Proteomes" id="UP000253664">
    <property type="component" value="Unassembled WGS sequence"/>
</dbReference>
<sequence>MVTLGWPNKTNDLKLLYPTSILETGWDILFFWIARMIMLGLKMTGQVPFKEVYCHSLVRDSEGRKMSKSLGNVIDPLDVISGISLERLHEKLYQGNLHPGEVQKAIKYQKTAFPDGIPQCGADALRFTMANATTGGADINLDVKV</sequence>
<organism evidence="11 12">
    <name type="scientific">Ophiocordyceps polyrhachis-furcata BCC 54312</name>
    <dbReference type="NCBI Taxonomy" id="1330021"/>
    <lineage>
        <taxon>Eukaryota</taxon>
        <taxon>Fungi</taxon>
        <taxon>Dikarya</taxon>
        <taxon>Ascomycota</taxon>
        <taxon>Pezizomycotina</taxon>
        <taxon>Sordariomycetes</taxon>
        <taxon>Hypocreomycetidae</taxon>
        <taxon>Hypocreales</taxon>
        <taxon>Ophiocordycipitaceae</taxon>
        <taxon>Ophiocordyceps</taxon>
    </lineage>
</organism>
<evidence type="ECO:0000256" key="6">
    <source>
        <dbReference type="ARBA" id="ARBA00022917"/>
    </source>
</evidence>
<dbReference type="InterPro" id="IPR002303">
    <property type="entry name" value="Valyl-tRNA_ligase"/>
</dbReference>
<evidence type="ECO:0000256" key="7">
    <source>
        <dbReference type="ARBA" id="ARBA00023146"/>
    </source>
</evidence>
<keyword evidence="5" id="KW-0067">ATP-binding</keyword>
<dbReference type="GO" id="GO:0004832">
    <property type="term" value="F:valine-tRNA ligase activity"/>
    <property type="evidence" value="ECO:0007669"/>
    <property type="project" value="UniProtKB-EC"/>
</dbReference>
<dbReference type="PANTHER" id="PTHR11946:SF109">
    <property type="entry name" value="VALINE--TRNA LIGASE"/>
    <property type="match status" value="1"/>
</dbReference>
<evidence type="ECO:0000313" key="11">
    <source>
        <dbReference type="EMBL" id="RCI15133.1"/>
    </source>
</evidence>
<keyword evidence="4" id="KW-0547">Nucleotide-binding</keyword>
<evidence type="ECO:0000256" key="9">
    <source>
        <dbReference type="SAM" id="Phobius"/>
    </source>
</evidence>
<evidence type="ECO:0000259" key="10">
    <source>
        <dbReference type="Pfam" id="PF00133"/>
    </source>
</evidence>
<dbReference type="GO" id="GO:0005829">
    <property type="term" value="C:cytosol"/>
    <property type="evidence" value="ECO:0007669"/>
    <property type="project" value="TreeGrafter"/>
</dbReference>
<dbReference type="SUPFAM" id="SSF52374">
    <property type="entry name" value="Nucleotidylyl transferase"/>
    <property type="match status" value="1"/>
</dbReference>
<dbReference type="STRING" id="1330021.A0A367LL24"/>
<feature type="transmembrane region" description="Helical" evidence="9">
    <location>
        <begin position="15"/>
        <end position="34"/>
    </location>
</feature>
<keyword evidence="9" id="KW-0812">Transmembrane</keyword>
<evidence type="ECO:0000256" key="4">
    <source>
        <dbReference type="ARBA" id="ARBA00022741"/>
    </source>
</evidence>
<keyword evidence="6" id="KW-0648">Protein biosynthesis</keyword>
<accession>A0A367LL24</accession>
<proteinExistence type="inferred from homology"/>
<comment type="caution">
    <text evidence="11">The sequence shown here is derived from an EMBL/GenBank/DDBJ whole genome shotgun (WGS) entry which is preliminary data.</text>
</comment>
<evidence type="ECO:0000256" key="2">
    <source>
        <dbReference type="ARBA" id="ARBA00013169"/>
    </source>
</evidence>
<dbReference type="InterPro" id="IPR014729">
    <property type="entry name" value="Rossmann-like_a/b/a_fold"/>
</dbReference>
<protein>
    <recommendedName>
        <fullName evidence="2">valine--tRNA ligase</fullName>
        <ecNumber evidence="2">6.1.1.9</ecNumber>
    </recommendedName>
    <alternativeName>
        <fullName evidence="8">Valyl-tRNA synthetase</fullName>
    </alternativeName>
</protein>
<keyword evidence="3" id="KW-0436">Ligase</keyword>
<reference evidence="11 12" key="1">
    <citation type="journal article" date="2015" name="BMC Genomics">
        <title>Insights from the genome of Ophiocordyceps polyrhachis-furcata to pathogenicity and host specificity in insect fungi.</title>
        <authorList>
            <person name="Wichadakul D."/>
            <person name="Kobmoo N."/>
            <person name="Ingsriswang S."/>
            <person name="Tangphatsornruang S."/>
            <person name="Chantasingh D."/>
            <person name="Luangsa-ard J.J."/>
            <person name="Eurwilaichitr L."/>
        </authorList>
    </citation>
    <scope>NUCLEOTIDE SEQUENCE [LARGE SCALE GENOMIC DNA]</scope>
    <source>
        <strain evidence="11 12">BCC 54312</strain>
    </source>
</reference>
<dbReference type="Pfam" id="PF00133">
    <property type="entry name" value="tRNA-synt_1"/>
    <property type="match status" value="1"/>
</dbReference>
<keyword evidence="9" id="KW-0472">Membrane</keyword>
<evidence type="ECO:0000256" key="3">
    <source>
        <dbReference type="ARBA" id="ARBA00022598"/>
    </source>
</evidence>